<dbReference type="AlphaFoldDB" id="A0A6M3J0Z0"/>
<dbReference type="EMBL" id="MT141498">
    <property type="protein sequence ID" value="QJA63519.1"/>
    <property type="molecule type" value="Genomic_DNA"/>
</dbReference>
<proteinExistence type="predicted"/>
<accession>A0A6M3J0Z0</accession>
<gene>
    <name evidence="1" type="ORF">MM415B00626_0052</name>
</gene>
<name>A0A6M3J0Z0_9ZZZZ</name>
<protein>
    <submittedName>
        <fullName evidence="1">Uncharacterized protein</fullName>
    </submittedName>
</protein>
<reference evidence="1" key="1">
    <citation type="submission" date="2020-03" db="EMBL/GenBank/DDBJ databases">
        <title>The deep terrestrial virosphere.</title>
        <authorList>
            <person name="Holmfeldt K."/>
            <person name="Nilsson E."/>
            <person name="Simone D."/>
            <person name="Lopez-Fernandez M."/>
            <person name="Wu X."/>
            <person name="de Brujin I."/>
            <person name="Lundin D."/>
            <person name="Andersson A."/>
            <person name="Bertilsson S."/>
            <person name="Dopson M."/>
        </authorList>
    </citation>
    <scope>NUCLEOTIDE SEQUENCE</scope>
    <source>
        <strain evidence="1">MM415B00626</strain>
    </source>
</reference>
<evidence type="ECO:0000313" key="1">
    <source>
        <dbReference type="EMBL" id="QJA63519.1"/>
    </source>
</evidence>
<sequence>MINVGDTVKVIDRSGMVKLVNNQPSSNYPNWTQDTIRKYKVIATGIPWLPVSKYSVANNTNDTILQEHNGALFFTRAEYCRKFKESQPKKEKENLMTDQDLVKLQEIVKNEIKHAFDKRERKKVGSLVYENLAFDFTPERHGNRWTQTEDNTLRVAFQSWCKRQCRVHQRTSDAIRERVRYLLKRCLVD</sequence>
<organism evidence="1">
    <name type="scientific">viral metagenome</name>
    <dbReference type="NCBI Taxonomy" id="1070528"/>
    <lineage>
        <taxon>unclassified sequences</taxon>
        <taxon>metagenomes</taxon>
        <taxon>organismal metagenomes</taxon>
    </lineage>
</organism>